<proteinExistence type="inferred from homology"/>
<evidence type="ECO:0000313" key="4">
    <source>
        <dbReference type="Proteomes" id="UP000460272"/>
    </source>
</evidence>
<dbReference type="SUPFAM" id="SSF51735">
    <property type="entry name" value="NAD(P)-binding Rossmann-fold domains"/>
    <property type="match status" value="1"/>
</dbReference>
<keyword evidence="4" id="KW-1185">Reference proteome</keyword>
<comment type="similarity">
    <text evidence="1">Belongs to the short-chain dehydrogenases/reductases (SDR) family.</text>
</comment>
<evidence type="ECO:0000256" key="2">
    <source>
        <dbReference type="ARBA" id="ARBA00023002"/>
    </source>
</evidence>
<dbReference type="Pfam" id="PF13561">
    <property type="entry name" value="adh_short_C2"/>
    <property type="match status" value="1"/>
</dbReference>
<dbReference type="OrthoDB" id="670853at2"/>
<dbReference type="Proteomes" id="UP000460272">
    <property type="component" value="Unassembled WGS sequence"/>
</dbReference>
<keyword evidence="2" id="KW-0560">Oxidoreductase</keyword>
<dbReference type="PANTHER" id="PTHR24321:SF8">
    <property type="entry name" value="ESTRADIOL 17-BETA-DEHYDROGENASE 8-RELATED"/>
    <property type="match status" value="1"/>
</dbReference>
<dbReference type="RefSeq" id="WP_145857433.1">
    <property type="nucleotide sequence ID" value="NZ_RPFW01000005.1"/>
</dbReference>
<dbReference type="PRINTS" id="PR00080">
    <property type="entry name" value="SDRFAMILY"/>
</dbReference>
<sequence length="280" mass="28374">MTMGYPVSPLDGKVVIITGAASGMGRAAALLCAARGAAVVAADLNADGVHAVAAEIESSGGTALAQVADLTAEDDVHQLVEAAVGRFGAVHALYNNAYAVHPGAATDLIGTSLDAWDWTIRTCLTSQFLCARAVLPHMLRNGTGSIINVSSGNGLAGSATAAAYGAAKAGVVVLTKYIATQYGKRGIRCNTIVPGWTIETGWTGADENFTDAQRGLFAAALEDVCMTELARPQDIAPVVAFLASDDARYVQAATIDVNGGLLAHMPGAAGRPIGGHADAG</sequence>
<dbReference type="AlphaFoldDB" id="A0A6P2BTM2"/>
<organism evidence="3 4">
    <name type="scientific">Trebonia kvetii</name>
    <dbReference type="NCBI Taxonomy" id="2480626"/>
    <lineage>
        <taxon>Bacteria</taxon>
        <taxon>Bacillati</taxon>
        <taxon>Actinomycetota</taxon>
        <taxon>Actinomycetes</taxon>
        <taxon>Streptosporangiales</taxon>
        <taxon>Treboniaceae</taxon>
        <taxon>Trebonia</taxon>
    </lineage>
</organism>
<comment type="caution">
    <text evidence="3">The sequence shown here is derived from an EMBL/GenBank/DDBJ whole genome shotgun (WGS) entry which is preliminary data.</text>
</comment>
<dbReference type="Gene3D" id="3.40.50.720">
    <property type="entry name" value="NAD(P)-binding Rossmann-like Domain"/>
    <property type="match status" value="1"/>
</dbReference>
<dbReference type="PANTHER" id="PTHR24321">
    <property type="entry name" value="DEHYDROGENASES, SHORT CHAIN"/>
    <property type="match status" value="1"/>
</dbReference>
<accession>A0A6P2BTM2</accession>
<dbReference type="InterPro" id="IPR002347">
    <property type="entry name" value="SDR_fam"/>
</dbReference>
<gene>
    <name evidence="3" type="ORF">EAS64_26915</name>
</gene>
<dbReference type="GO" id="GO:0016491">
    <property type="term" value="F:oxidoreductase activity"/>
    <property type="evidence" value="ECO:0007669"/>
    <property type="project" value="UniProtKB-KW"/>
</dbReference>
<evidence type="ECO:0000256" key="1">
    <source>
        <dbReference type="ARBA" id="ARBA00006484"/>
    </source>
</evidence>
<evidence type="ECO:0000313" key="3">
    <source>
        <dbReference type="EMBL" id="TVZ02432.1"/>
    </source>
</evidence>
<name>A0A6P2BTM2_9ACTN</name>
<dbReference type="InterPro" id="IPR036291">
    <property type="entry name" value="NAD(P)-bd_dom_sf"/>
</dbReference>
<dbReference type="EMBL" id="RPFW01000005">
    <property type="protein sequence ID" value="TVZ02432.1"/>
    <property type="molecule type" value="Genomic_DNA"/>
</dbReference>
<dbReference type="FunFam" id="3.40.50.720:FF:000084">
    <property type="entry name" value="Short-chain dehydrogenase reductase"/>
    <property type="match status" value="1"/>
</dbReference>
<reference evidence="3 4" key="1">
    <citation type="submission" date="2018-11" db="EMBL/GenBank/DDBJ databases">
        <title>Trebonia kvetii gen.nov., sp.nov., a novel acidophilic actinobacterium, and proposal of the new actinobacterial family Treboniaceae fam. nov.</title>
        <authorList>
            <person name="Rapoport D."/>
            <person name="Sagova-Mareckova M."/>
            <person name="Sedlacek I."/>
            <person name="Provaznik J."/>
            <person name="Kralova S."/>
            <person name="Pavlinic D."/>
            <person name="Benes V."/>
            <person name="Kopecky J."/>
        </authorList>
    </citation>
    <scope>NUCLEOTIDE SEQUENCE [LARGE SCALE GENOMIC DNA]</scope>
    <source>
        <strain evidence="3 4">15Tr583</strain>
    </source>
</reference>
<dbReference type="PRINTS" id="PR00081">
    <property type="entry name" value="GDHRDH"/>
</dbReference>
<protein>
    <submittedName>
        <fullName evidence="3">SDR family oxidoreductase</fullName>
    </submittedName>
</protein>